<reference evidence="3 4" key="1">
    <citation type="submission" date="2016-10" db="EMBL/GenBank/DDBJ databases">
        <authorList>
            <person name="de Groot N.N."/>
        </authorList>
    </citation>
    <scope>NUCLEOTIDE SEQUENCE [LARGE SCALE GENOMIC DNA]</scope>
    <source>
        <strain evidence="3 4">ATCC BAA-466</strain>
    </source>
</reference>
<dbReference type="GO" id="GO:0016740">
    <property type="term" value="F:transferase activity"/>
    <property type="evidence" value="ECO:0007669"/>
    <property type="project" value="UniProtKB-KW"/>
</dbReference>
<protein>
    <submittedName>
        <fullName evidence="3">Glycosyltransferase involved in cell wall bisynthesis</fullName>
    </submittedName>
</protein>
<evidence type="ECO:0000259" key="2">
    <source>
        <dbReference type="Pfam" id="PF00535"/>
    </source>
</evidence>
<dbReference type="CDD" id="cd04187">
    <property type="entry name" value="DPM1_like_bac"/>
    <property type="match status" value="1"/>
</dbReference>
<keyword evidence="1" id="KW-0812">Transmembrane</keyword>
<dbReference type="PANTHER" id="PTHR48090:SF8">
    <property type="entry name" value="GLYCOSYLTRANSFERASE CSBB-RELATED"/>
    <property type="match status" value="1"/>
</dbReference>
<keyword evidence="3" id="KW-0808">Transferase</keyword>
<organism evidence="3 4">
    <name type="scientific">Facklamia miroungae</name>
    <dbReference type="NCBI Taxonomy" id="120956"/>
    <lineage>
        <taxon>Bacteria</taxon>
        <taxon>Bacillati</taxon>
        <taxon>Bacillota</taxon>
        <taxon>Bacilli</taxon>
        <taxon>Lactobacillales</taxon>
        <taxon>Aerococcaceae</taxon>
        <taxon>Facklamia</taxon>
    </lineage>
</organism>
<feature type="transmembrane region" description="Helical" evidence="1">
    <location>
        <begin position="267"/>
        <end position="293"/>
    </location>
</feature>
<dbReference type="AlphaFoldDB" id="A0A1G7RHI4"/>
<evidence type="ECO:0000313" key="3">
    <source>
        <dbReference type="EMBL" id="SDG10075.1"/>
    </source>
</evidence>
<feature type="transmembrane region" description="Helical" evidence="1">
    <location>
        <begin position="233"/>
        <end position="261"/>
    </location>
</feature>
<name>A0A1G7RHI4_9LACT</name>
<evidence type="ECO:0000313" key="4">
    <source>
        <dbReference type="Proteomes" id="UP000199708"/>
    </source>
</evidence>
<dbReference type="Pfam" id="PF00535">
    <property type="entry name" value="Glycos_transf_2"/>
    <property type="match status" value="1"/>
</dbReference>
<feature type="domain" description="Glycosyltransferase 2-like" evidence="2">
    <location>
        <begin position="8"/>
        <end position="171"/>
    </location>
</feature>
<gene>
    <name evidence="3" type="ORF">SAMN05421791_10340</name>
</gene>
<accession>A0A1G7RHI4</accession>
<dbReference type="InterPro" id="IPR050256">
    <property type="entry name" value="Glycosyltransferase_2"/>
</dbReference>
<keyword evidence="4" id="KW-1185">Reference proteome</keyword>
<keyword evidence="1" id="KW-0472">Membrane</keyword>
<keyword evidence="1" id="KW-1133">Transmembrane helix</keyword>
<dbReference type="STRING" id="120956.SAMN05421791_10340"/>
<dbReference type="Gene3D" id="3.90.550.10">
    <property type="entry name" value="Spore Coat Polysaccharide Biosynthesis Protein SpsA, Chain A"/>
    <property type="match status" value="1"/>
</dbReference>
<dbReference type="GO" id="GO:0005886">
    <property type="term" value="C:plasma membrane"/>
    <property type="evidence" value="ECO:0007669"/>
    <property type="project" value="TreeGrafter"/>
</dbReference>
<dbReference type="SUPFAM" id="SSF53448">
    <property type="entry name" value="Nucleotide-diphospho-sugar transferases"/>
    <property type="match status" value="1"/>
</dbReference>
<sequence length="321" mass="36440">MVRENVMTVVVPCHNEQKTIKAFIEAILQVQQDLRQVEIELLLVDDGSTDQTLNVIKELENHYSDSIEYLSFSRNFGKEAGLYAGLKHAKGEYVAIMDADLQDPPELLIEMYQMIQDPEVDVVATRRISREGEPPVRSFFASLFYKINNLISRVQLAEGARDFRLMKAQVVDAVVSLSEYNRFSKGIFSWIGFKVKYLEYPNIKRVAGQSSWSFRNLLDYAIDGLISFSDLPLAIASFLGFVSLGSAMIWGFYLLGAYLLFQVSASSISLLALLILVMGGFQFLCLGIIGKYLSKIFTEDKRRPIYLVREEKLFDSNNTDE</sequence>
<evidence type="ECO:0000256" key="1">
    <source>
        <dbReference type="SAM" id="Phobius"/>
    </source>
</evidence>
<dbReference type="Proteomes" id="UP000199708">
    <property type="component" value="Unassembled WGS sequence"/>
</dbReference>
<proteinExistence type="predicted"/>
<dbReference type="InterPro" id="IPR029044">
    <property type="entry name" value="Nucleotide-diphossugar_trans"/>
</dbReference>
<dbReference type="PANTHER" id="PTHR48090">
    <property type="entry name" value="UNDECAPRENYL-PHOSPHATE 4-DEOXY-4-FORMAMIDO-L-ARABINOSE TRANSFERASE-RELATED"/>
    <property type="match status" value="1"/>
</dbReference>
<dbReference type="EMBL" id="FNCK01000003">
    <property type="protein sequence ID" value="SDG10075.1"/>
    <property type="molecule type" value="Genomic_DNA"/>
</dbReference>
<dbReference type="InterPro" id="IPR001173">
    <property type="entry name" value="Glyco_trans_2-like"/>
</dbReference>